<evidence type="ECO:0000256" key="2">
    <source>
        <dbReference type="ARBA" id="ARBA00022729"/>
    </source>
</evidence>
<proteinExistence type="predicted"/>
<keyword evidence="6" id="KW-0175">Coiled coil</keyword>
<dbReference type="PANTHER" id="PTHR41164:SF1">
    <property type="entry name" value="CURLI PRODUCTION ASSEMBLY_TRANSPORT COMPONENT CSGG"/>
    <property type="match status" value="1"/>
</dbReference>
<sequence>MLNFRPAIAVILFLILTGCGAFFNQPYKQERARIGETTPVTSKLTEFPLPQEPVVAGVYNFKDQTGQYKAVENGSTFSTAVSQGGTTMLIKALEDSKWFTVIERENLGNLLNERNIIRSTRDEYRKNQNPNEPNLPPLLYAGVLLEGGIISYDTNIITGGAGARYLGIGSSTQYRQDRITVYLRAVSTSSGKILKTVYISKTILSQAVSANLFKYVKYQRLLETEIGFTKNEPVQLAMKEAIEKAVEALIIEGIKDKLWLPRLSEESTAQLIEDFDAEKDEAISTELYERFLTERRGDYAITGALGGTLINGDLPDPQPELNTKIGLKRSLNPYLSLDFTYNKYNLENKEILNEGFMSFDLNIEYKVLPYDNFTPYLFAGVGTNASNYFKAVDPKIQAGFGLEYLIHDNLGVYLYGEHNLAFTDELDGVVAGSVDDMFYRFGLGVNYYLSKPPTKFNQRKELEKLKKAELKAQKLENRRLMQEKKRAERQNKKNN</sequence>
<protein>
    <submittedName>
        <fullName evidence="7">Curli production assembly/transport component CsgG</fullName>
    </submittedName>
</protein>
<name>A0A327R8M0_9FLAO</name>
<keyword evidence="3" id="KW-0472">Membrane</keyword>
<dbReference type="AlphaFoldDB" id="A0A327R8M0"/>
<dbReference type="PANTHER" id="PTHR41164">
    <property type="entry name" value="CURLI PRODUCTION ASSEMBLY/TRANSPORT COMPONENT CSGG"/>
    <property type="match status" value="1"/>
</dbReference>
<evidence type="ECO:0000313" key="8">
    <source>
        <dbReference type="Proteomes" id="UP000248703"/>
    </source>
</evidence>
<evidence type="ECO:0000313" key="7">
    <source>
        <dbReference type="EMBL" id="RAJ13246.1"/>
    </source>
</evidence>
<evidence type="ECO:0000256" key="6">
    <source>
        <dbReference type="SAM" id="Coils"/>
    </source>
</evidence>
<gene>
    <name evidence="7" type="ORF">LY08_02146</name>
</gene>
<dbReference type="RefSeq" id="WP_111660428.1">
    <property type="nucleotide sequence ID" value="NZ_QLLO01000007.1"/>
</dbReference>
<dbReference type="GO" id="GO:0030288">
    <property type="term" value="C:outer membrane-bounded periplasmic space"/>
    <property type="evidence" value="ECO:0007669"/>
    <property type="project" value="InterPro"/>
</dbReference>
<keyword evidence="1" id="KW-1003">Cell membrane</keyword>
<evidence type="ECO:0000256" key="3">
    <source>
        <dbReference type="ARBA" id="ARBA00023136"/>
    </source>
</evidence>
<dbReference type="Gene3D" id="3.40.50.10610">
    <property type="entry name" value="ABC-type transport auxiliary lipoprotein component"/>
    <property type="match status" value="2"/>
</dbReference>
<keyword evidence="8" id="KW-1185">Reference proteome</keyword>
<evidence type="ECO:0000256" key="4">
    <source>
        <dbReference type="ARBA" id="ARBA00023139"/>
    </source>
</evidence>
<dbReference type="InterPro" id="IPR005534">
    <property type="entry name" value="Curli_assmbl/transp-comp_CsgG"/>
</dbReference>
<feature type="coiled-coil region" evidence="6">
    <location>
        <begin position="458"/>
        <end position="492"/>
    </location>
</feature>
<accession>A0A327R8M0</accession>
<comment type="caution">
    <text evidence="7">The sequence shown here is derived from an EMBL/GenBank/DDBJ whole genome shotgun (WGS) entry which is preliminary data.</text>
</comment>
<keyword evidence="5" id="KW-0449">Lipoprotein</keyword>
<dbReference type="Gene3D" id="2.40.160.20">
    <property type="match status" value="1"/>
</dbReference>
<reference evidence="7 8" key="1">
    <citation type="submission" date="2018-06" db="EMBL/GenBank/DDBJ databases">
        <title>Genomic Encyclopedia of Archaeal and Bacterial Type Strains, Phase II (KMG-II): from individual species to whole genera.</title>
        <authorList>
            <person name="Goeker M."/>
        </authorList>
    </citation>
    <scope>NUCLEOTIDE SEQUENCE [LARGE SCALE GENOMIC DNA]</scope>
    <source>
        <strain evidence="7 8">DSM 24464</strain>
    </source>
</reference>
<organism evidence="7 8">
    <name type="scientific">Olleya aquimaris</name>
    <dbReference type="NCBI Taxonomy" id="639310"/>
    <lineage>
        <taxon>Bacteria</taxon>
        <taxon>Pseudomonadati</taxon>
        <taxon>Bacteroidota</taxon>
        <taxon>Flavobacteriia</taxon>
        <taxon>Flavobacteriales</taxon>
        <taxon>Flavobacteriaceae</taxon>
    </lineage>
</organism>
<keyword evidence="4" id="KW-0564">Palmitate</keyword>
<keyword evidence="2" id="KW-0732">Signal</keyword>
<dbReference type="SUPFAM" id="SSF56925">
    <property type="entry name" value="OMPA-like"/>
    <property type="match status" value="1"/>
</dbReference>
<dbReference type="Pfam" id="PF03783">
    <property type="entry name" value="CsgG"/>
    <property type="match status" value="1"/>
</dbReference>
<dbReference type="OrthoDB" id="1110708at2"/>
<dbReference type="InterPro" id="IPR011250">
    <property type="entry name" value="OMP/PagP_B-barrel"/>
</dbReference>
<dbReference type="Proteomes" id="UP000248703">
    <property type="component" value="Unassembled WGS sequence"/>
</dbReference>
<evidence type="ECO:0000256" key="1">
    <source>
        <dbReference type="ARBA" id="ARBA00022475"/>
    </source>
</evidence>
<dbReference type="EMBL" id="QLLO01000007">
    <property type="protein sequence ID" value="RAJ13246.1"/>
    <property type="molecule type" value="Genomic_DNA"/>
</dbReference>
<dbReference type="PROSITE" id="PS51257">
    <property type="entry name" value="PROKAR_LIPOPROTEIN"/>
    <property type="match status" value="1"/>
</dbReference>
<evidence type="ECO:0000256" key="5">
    <source>
        <dbReference type="ARBA" id="ARBA00023288"/>
    </source>
</evidence>